<feature type="disulfide bond" evidence="19">
    <location>
        <begin position="1842"/>
        <end position="1851"/>
    </location>
</feature>
<dbReference type="SUPFAM" id="SSF63501">
    <property type="entry name" value="Frizzled cysteine-rich domain"/>
    <property type="match status" value="2"/>
</dbReference>
<evidence type="ECO:0000256" key="14">
    <source>
        <dbReference type="ARBA" id="ARBA00022837"/>
    </source>
</evidence>
<feature type="domain" description="CUB" evidence="23">
    <location>
        <begin position="566"/>
        <end position="680"/>
    </location>
</feature>
<dbReference type="SMART" id="SM00192">
    <property type="entry name" value="LDLa"/>
    <property type="match status" value="2"/>
</dbReference>
<feature type="domain" description="EGF-like" evidence="24">
    <location>
        <begin position="810"/>
        <end position="846"/>
    </location>
</feature>
<keyword evidence="5" id="KW-0964">Secreted</keyword>
<dbReference type="CDD" id="cd07066">
    <property type="entry name" value="CRD_FZ"/>
    <property type="match status" value="2"/>
</dbReference>
<feature type="domain" description="FZ" evidence="25">
    <location>
        <begin position="186"/>
        <end position="304"/>
    </location>
</feature>
<feature type="disulfide bond" evidence="19">
    <location>
        <begin position="836"/>
        <end position="845"/>
    </location>
</feature>
<evidence type="ECO:0000256" key="5">
    <source>
        <dbReference type="ARBA" id="ARBA00022525"/>
    </source>
</evidence>
<dbReference type="Pfam" id="PF01392">
    <property type="entry name" value="Fz"/>
    <property type="match status" value="2"/>
</dbReference>
<dbReference type="FunFam" id="2.10.25.10:FF:000143">
    <property type="entry name" value="Protein crumbs 1"/>
    <property type="match status" value="2"/>
</dbReference>
<evidence type="ECO:0000256" key="22">
    <source>
        <dbReference type="SAM" id="SignalP"/>
    </source>
</evidence>
<dbReference type="PROSITE" id="PS50026">
    <property type="entry name" value="EGF_3"/>
    <property type="match status" value="9"/>
</dbReference>
<dbReference type="SMART" id="SM00179">
    <property type="entry name" value="EGF_CA"/>
    <property type="match status" value="9"/>
</dbReference>
<dbReference type="SUPFAM" id="SSF57196">
    <property type="entry name" value="EGF/Laminin"/>
    <property type="match status" value="3"/>
</dbReference>
<keyword evidence="7" id="KW-0768">Sushi</keyword>
<dbReference type="FunFam" id="2.10.25.10:FF:000434">
    <property type="entry name" value="Predicted protein"/>
    <property type="match status" value="1"/>
</dbReference>
<dbReference type="SMART" id="SM00181">
    <property type="entry name" value="EGF"/>
    <property type="match status" value="9"/>
</dbReference>
<evidence type="ECO:0000256" key="18">
    <source>
        <dbReference type="PIRSR" id="PIRSR605468-51"/>
    </source>
</evidence>
<keyword evidence="14" id="KW-0106">Calcium</keyword>
<keyword evidence="16 18" id="KW-1015">Disulfide bond</keyword>
<dbReference type="PROSITE" id="PS01187">
    <property type="entry name" value="EGF_CA"/>
    <property type="match status" value="2"/>
</dbReference>
<dbReference type="InterPro" id="IPR001881">
    <property type="entry name" value="EGF-like_Ca-bd_dom"/>
</dbReference>
<dbReference type="PROSITE" id="PS01186">
    <property type="entry name" value="EGF_2"/>
    <property type="match status" value="8"/>
</dbReference>
<dbReference type="SUPFAM" id="SSF57424">
    <property type="entry name" value="LDL receptor-like module"/>
    <property type="match status" value="2"/>
</dbReference>
<keyword evidence="9" id="KW-0812">Transmembrane</keyword>
<dbReference type="PROSITE" id="PS50038">
    <property type="entry name" value="FZ"/>
    <property type="match status" value="2"/>
</dbReference>
<dbReference type="PROSITE" id="PS50240">
    <property type="entry name" value="TRYPSIN_DOM"/>
    <property type="match status" value="2"/>
</dbReference>
<dbReference type="KEGG" id="spu:590372"/>
<feature type="disulfide bond" evidence="19">
    <location>
        <begin position="1805"/>
        <end position="1814"/>
    </location>
</feature>
<evidence type="ECO:0000259" key="25">
    <source>
        <dbReference type="PROSITE" id="PS50038"/>
    </source>
</evidence>
<feature type="disulfide bond" evidence="19">
    <location>
        <begin position="1881"/>
        <end position="1890"/>
    </location>
</feature>
<name>A0A7M7PN39_STRPU</name>
<feature type="domain" description="EGF-like" evidence="24">
    <location>
        <begin position="1893"/>
        <end position="1929"/>
    </location>
</feature>
<dbReference type="PROSITE" id="PS00010">
    <property type="entry name" value="ASX_HYDROXYL"/>
    <property type="match status" value="5"/>
</dbReference>
<dbReference type="InterPro" id="IPR000859">
    <property type="entry name" value="CUB_dom"/>
</dbReference>
<dbReference type="RefSeq" id="XP_030851874.1">
    <property type="nucleotide sequence ID" value="XM_030996014.1"/>
</dbReference>
<evidence type="ECO:0000259" key="23">
    <source>
        <dbReference type="PROSITE" id="PS01180"/>
    </source>
</evidence>
<dbReference type="CDD" id="cd00112">
    <property type="entry name" value="LDLa"/>
    <property type="match status" value="2"/>
</dbReference>
<dbReference type="Pfam" id="PF01382">
    <property type="entry name" value="Avidin"/>
    <property type="match status" value="1"/>
</dbReference>
<evidence type="ECO:0000256" key="12">
    <source>
        <dbReference type="ARBA" id="ARBA00022801"/>
    </source>
</evidence>
<keyword evidence="8 21" id="KW-0645">Protease</keyword>
<dbReference type="FunFam" id="2.10.25.10:FF:000425">
    <property type="entry name" value="Eyes shut homolog"/>
    <property type="match status" value="1"/>
</dbReference>
<dbReference type="GO" id="GO:0000902">
    <property type="term" value="P:cell morphogenesis"/>
    <property type="evidence" value="ECO:0007669"/>
    <property type="project" value="UniProtKB-ARBA"/>
</dbReference>
<dbReference type="GO" id="GO:0005737">
    <property type="term" value="C:cytoplasm"/>
    <property type="evidence" value="ECO:0007669"/>
    <property type="project" value="UniProtKB-SubCell"/>
</dbReference>
<dbReference type="SUPFAM" id="SSF50494">
    <property type="entry name" value="Trypsin-like serine proteases"/>
    <property type="match status" value="2"/>
</dbReference>
<dbReference type="InterPro" id="IPR036896">
    <property type="entry name" value="Avidin-like_sf"/>
</dbReference>
<evidence type="ECO:0000256" key="8">
    <source>
        <dbReference type="ARBA" id="ARBA00022670"/>
    </source>
</evidence>
<feature type="disulfide bond" evidence="19">
    <location>
        <begin position="1693"/>
        <end position="1702"/>
    </location>
</feature>
<keyword evidence="15" id="KW-1133">Transmembrane helix</keyword>
<keyword evidence="12 21" id="KW-0378">Hydrolase</keyword>
<dbReference type="SUPFAM" id="SSF49854">
    <property type="entry name" value="Spermadhesin, CUB domain"/>
    <property type="match status" value="6"/>
</dbReference>
<dbReference type="InterPro" id="IPR005468">
    <property type="entry name" value="Avidin/str"/>
</dbReference>
<dbReference type="InterPro" id="IPR002172">
    <property type="entry name" value="LDrepeatLR_classA_rpt"/>
</dbReference>
<dbReference type="InterPro" id="IPR035914">
    <property type="entry name" value="Sperma_CUB_dom_sf"/>
</dbReference>
<feature type="disulfide bond" evidence="19">
    <location>
        <begin position="1731"/>
        <end position="1740"/>
    </location>
</feature>
<feature type="domain" description="EGF-like" evidence="24">
    <location>
        <begin position="848"/>
        <end position="885"/>
    </location>
</feature>
<feature type="domain" description="Peptidase S1" evidence="26">
    <location>
        <begin position="1183"/>
        <end position="1417"/>
    </location>
</feature>
<comment type="subcellular location">
    <subcellularLocation>
        <location evidence="1">Cell membrane</location>
        <topology evidence="1">Single-pass membrane protein</topology>
    </subcellularLocation>
    <subcellularLocation>
        <location evidence="2">Cytoplasm</location>
    </subcellularLocation>
    <subcellularLocation>
        <location evidence="3">Secreted</location>
    </subcellularLocation>
</comment>
<dbReference type="EnsemblMetazoa" id="XM_030996014">
    <property type="protein sequence ID" value="XP_030851874"/>
    <property type="gene ID" value="LOC590372"/>
</dbReference>
<keyword evidence="17" id="KW-0325">Glycoprotein</keyword>
<dbReference type="FunFam" id="2.10.25.10:FF:000173">
    <property type="entry name" value="Neurogenic locus notch protein 2"/>
    <property type="match status" value="1"/>
</dbReference>
<evidence type="ECO:0000313" key="28">
    <source>
        <dbReference type="Proteomes" id="UP000007110"/>
    </source>
</evidence>
<dbReference type="FunFam" id="2.60.120.290:FF:000056">
    <property type="entry name" value="C-type LECtin"/>
    <property type="match status" value="2"/>
</dbReference>
<dbReference type="PRINTS" id="PR00010">
    <property type="entry name" value="EGFBLOOD"/>
</dbReference>
<dbReference type="OrthoDB" id="6339452at2759"/>
<dbReference type="Gene3D" id="2.40.10.10">
    <property type="entry name" value="Trypsin-like serine proteases"/>
    <property type="match status" value="2"/>
</dbReference>
<feature type="domain" description="EGF-like" evidence="24">
    <location>
        <begin position="1667"/>
        <end position="1703"/>
    </location>
</feature>
<feature type="domain" description="EGF-like" evidence="24">
    <location>
        <begin position="1779"/>
        <end position="1815"/>
    </location>
</feature>
<dbReference type="Proteomes" id="UP000007110">
    <property type="component" value="Unassembled WGS sequence"/>
</dbReference>
<feature type="disulfide bond" evidence="19">
    <location>
        <begin position="875"/>
        <end position="884"/>
    </location>
</feature>
<feature type="disulfide bond" evidence="20">
    <location>
        <begin position="161"/>
        <end position="179"/>
    </location>
</feature>
<dbReference type="Pfam" id="PF00008">
    <property type="entry name" value="EGF"/>
    <property type="match status" value="8"/>
</dbReference>
<dbReference type="Gene3D" id="2.10.25.10">
    <property type="entry name" value="Laminin"/>
    <property type="match status" value="9"/>
</dbReference>
<evidence type="ECO:0000256" key="11">
    <source>
        <dbReference type="ARBA" id="ARBA00022737"/>
    </source>
</evidence>
<dbReference type="InterPro" id="IPR033116">
    <property type="entry name" value="TRYPSIN_SER"/>
</dbReference>
<reference evidence="28" key="1">
    <citation type="submission" date="2015-02" db="EMBL/GenBank/DDBJ databases">
        <title>Genome sequencing for Strongylocentrotus purpuratus.</title>
        <authorList>
            <person name="Murali S."/>
            <person name="Liu Y."/>
            <person name="Vee V."/>
            <person name="English A."/>
            <person name="Wang M."/>
            <person name="Skinner E."/>
            <person name="Han Y."/>
            <person name="Muzny D.M."/>
            <person name="Worley K.C."/>
            <person name="Gibbs R.A."/>
        </authorList>
    </citation>
    <scope>NUCLEOTIDE SEQUENCE</scope>
</reference>
<dbReference type="InterPro" id="IPR001254">
    <property type="entry name" value="Trypsin_dom"/>
</dbReference>
<dbReference type="CDD" id="cd00190">
    <property type="entry name" value="Tryp_SPc"/>
    <property type="match status" value="2"/>
</dbReference>
<dbReference type="FunFam" id="2.40.10.10:FF:000003">
    <property type="entry name" value="Transmembrane serine protease 3"/>
    <property type="match status" value="2"/>
</dbReference>
<dbReference type="InParanoid" id="A0A7M7PN39"/>
<dbReference type="GO" id="GO:0004252">
    <property type="term" value="F:serine-type endopeptidase activity"/>
    <property type="evidence" value="ECO:0007669"/>
    <property type="project" value="InterPro"/>
</dbReference>
<dbReference type="SUPFAM" id="SSF50876">
    <property type="entry name" value="Avidin/streptavidin"/>
    <property type="match status" value="1"/>
</dbReference>
<evidence type="ECO:0000259" key="26">
    <source>
        <dbReference type="PROSITE" id="PS50240"/>
    </source>
</evidence>
<dbReference type="PROSITE" id="PS50068">
    <property type="entry name" value="LDLRA_2"/>
    <property type="match status" value="2"/>
</dbReference>
<dbReference type="InterPro" id="IPR000742">
    <property type="entry name" value="EGF"/>
</dbReference>
<dbReference type="FunFam" id="2.10.25.10:FF:000230">
    <property type="entry name" value="Delta-like protein"/>
    <property type="match status" value="1"/>
</dbReference>
<evidence type="ECO:0000256" key="2">
    <source>
        <dbReference type="ARBA" id="ARBA00004496"/>
    </source>
</evidence>
<dbReference type="Gene3D" id="2.40.128.30">
    <property type="entry name" value="Avidin-like"/>
    <property type="match status" value="1"/>
</dbReference>
<dbReference type="InterPro" id="IPR005469">
    <property type="entry name" value="Avidin"/>
</dbReference>
<evidence type="ECO:0000256" key="6">
    <source>
        <dbReference type="ARBA" id="ARBA00022536"/>
    </source>
</evidence>
<feature type="chain" id="PRO_5029749822" evidence="22">
    <location>
        <begin position="31"/>
        <end position="2059"/>
    </location>
</feature>
<dbReference type="PANTHER" id="PTHR24252:SF7">
    <property type="entry name" value="HYALIN"/>
    <property type="match status" value="1"/>
</dbReference>
<dbReference type="GO" id="GO:0005886">
    <property type="term" value="C:plasma membrane"/>
    <property type="evidence" value="ECO:0007669"/>
    <property type="project" value="UniProtKB-SubCell"/>
</dbReference>
<evidence type="ECO:0000256" key="17">
    <source>
        <dbReference type="ARBA" id="ARBA00023180"/>
    </source>
</evidence>
<feature type="domain" description="CUB" evidence="23">
    <location>
        <begin position="691"/>
        <end position="806"/>
    </location>
</feature>
<dbReference type="PROSITE" id="PS01180">
    <property type="entry name" value="CUB"/>
    <property type="match status" value="5"/>
</dbReference>
<dbReference type="GO" id="GO:0006508">
    <property type="term" value="P:proteolysis"/>
    <property type="evidence" value="ECO:0007669"/>
    <property type="project" value="UniProtKB-KW"/>
</dbReference>
<dbReference type="SMART" id="SM00063">
    <property type="entry name" value="FRI"/>
    <property type="match status" value="2"/>
</dbReference>
<feature type="domain" description="EGF-like" evidence="24">
    <location>
        <begin position="1743"/>
        <end position="1776"/>
    </location>
</feature>
<dbReference type="PROSITE" id="PS51326">
    <property type="entry name" value="AVIDIN_2"/>
    <property type="match status" value="1"/>
</dbReference>
<proteinExistence type="predicted"/>
<dbReference type="FunFam" id="2.10.25.10:FF:000012">
    <property type="entry name" value="Delta-like protein"/>
    <property type="match status" value="1"/>
</dbReference>
<keyword evidence="4" id="KW-0963">Cytoplasm</keyword>
<dbReference type="InterPro" id="IPR036790">
    <property type="entry name" value="Frizzled_dom_sf"/>
</dbReference>
<dbReference type="InterPro" id="IPR036055">
    <property type="entry name" value="LDL_receptor-like_sf"/>
</dbReference>
<evidence type="ECO:0000256" key="7">
    <source>
        <dbReference type="ARBA" id="ARBA00022659"/>
    </source>
</evidence>
<reference evidence="27" key="2">
    <citation type="submission" date="2021-01" db="UniProtKB">
        <authorList>
            <consortium name="EnsemblMetazoa"/>
        </authorList>
    </citation>
    <scope>IDENTIFICATION</scope>
</reference>
<keyword evidence="15" id="KW-0472">Membrane</keyword>
<feature type="disulfide bond" evidence="20">
    <location>
        <begin position="173"/>
        <end position="188"/>
    </location>
</feature>
<feature type="domain" description="EGF-like" evidence="24">
    <location>
        <begin position="1816"/>
        <end position="1852"/>
    </location>
</feature>
<evidence type="ECO:0000256" key="13">
    <source>
        <dbReference type="ARBA" id="ARBA00022825"/>
    </source>
</evidence>
<dbReference type="GO" id="GO:0048666">
    <property type="term" value="P:neuron development"/>
    <property type="evidence" value="ECO:0007669"/>
    <property type="project" value="UniProtKB-ARBA"/>
</dbReference>
<dbReference type="Pfam" id="PF00089">
    <property type="entry name" value="Trypsin"/>
    <property type="match status" value="2"/>
</dbReference>
<dbReference type="InterPro" id="IPR009003">
    <property type="entry name" value="Peptidase_S1_PA"/>
</dbReference>
<dbReference type="Pfam" id="PF00057">
    <property type="entry name" value="Ldl_recept_a"/>
    <property type="match status" value="2"/>
</dbReference>
<keyword evidence="13 21" id="KW-0720">Serine protease</keyword>
<keyword evidence="28" id="KW-1185">Reference proteome</keyword>
<dbReference type="Gene3D" id="1.10.2000.10">
    <property type="entry name" value="Frizzled cysteine-rich domain"/>
    <property type="match status" value="2"/>
</dbReference>
<comment type="caution">
    <text evidence="19">Lacks conserved residue(s) required for the propagation of feature annotation.</text>
</comment>
<dbReference type="PRINTS" id="PR00709">
    <property type="entry name" value="AVIDIN"/>
</dbReference>
<evidence type="ECO:0000313" key="27">
    <source>
        <dbReference type="EnsemblMetazoa" id="XP_030851874"/>
    </source>
</evidence>
<dbReference type="PANTHER" id="PTHR24252">
    <property type="entry name" value="ACROSIN-RELATED"/>
    <property type="match status" value="1"/>
</dbReference>
<evidence type="ECO:0000256" key="1">
    <source>
        <dbReference type="ARBA" id="ARBA00004162"/>
    </source>
</evidence>
<dbReference type="PROSITE" id="PS00134">
    <property type="entry name" value="TRYPSIN_HIS"/>
    <property type="match status" value="2"/>
</dbReference>
<dbReference type="CDD" id="cd00041">
    <property type="entry name" value="CUB"/>
    <property type="match status" value="6"/>
</dbReference>
<evidence type="ECO:0000259" key="24">
    <source>
        <dbReference type="PROSITE" id="PS50026"/>
    </source>
</evidence>
<dbReference type="InterPro" id="IPR018097">
    <property type="entry name" value="EGF_Ca-bd_CS"/>
</dbReference>
<protein>
    <submittedName>
        <fullName evidence="27">Uncharacterized protein</fullName>
    </submittedName>
</protein>
<keyword evidence="6 19" id="KW-0245">EGF-like domain</keyword>
<feature type="disulfide bond" evidence="20">
    <location>
        <begin position="1029"/>
        <end position="1044"/>
    </location>
</feature>
<evidence type="ECO:0000256" key="19">
    <source>
        <dbReference type="PROSITE-ProRule" id="PRU00076"/>
    </source>
</evidence>
<dbReference type="GO" id="GO:0042063">
    <property type="term" value="P:gliogenesis"/>
    <property type="evidence" value="ECO:0007669"/>
    <property type="project" value="UniProtKB-ARBA"/>
</dbReference>
<dbReference type="InterPro" id="IPR020067">
    <property type="entry name" value="Frizzled_dom"/>
</dbReference>
<feature type="domain" description="Peptidase S1" evidence="26">
    <location>
        <begin position="327"/>
        <end position="562"/>
    </location>
</feature>
<dbReference type="Gene3D" id="2.60.120.290">
    <property type="entry name" value="Spermadhesin, CUB domain"/>
    <property type="match status" value="6"/>
</dbReference>
<evidence type="ECO:0000256" key="4">
    <source>
        <dbReference type="ARBA" id="ARBA00022490"/>
    </source>
</evidence>
<evidence type="ECO:0000256" key="3">
    <source>
        <dbReference type="ARBA" id="ARBA00004613"/>
    </source>
</evidence>
<dbReference type="SUPFAM" id="SSF57184">
    <property type="entry name" value="Growth factor receptor domain"/>
    <property type="match status" value="2"/>
</dbReference>
<dbReference type="GO" id="GO:0005509">
    <property type="term" value="F:calcium ion binding"/>
    <property type="evidence" value="ECO:0007669"/>
    <property type="project" value="InterPro"/>
</dbReference>
<evidence type="ECO:0000256" key="21">
    <source>
        <dbReference type="RuleBase" id="RU363034"/>
    </source>
</evidence>
<dbReference type="CDD" id="cd00054">
    <property type="entry name" value="EGF_CA"/>
    <property type="match status" value="9"/>
</dbReference>
<evidence type="ECO:0000256" key="9">
    <source>
        <dbReference type="ARBA" id="ARBA00022692"/>
    </source>
</evidence>
<dbReference type="PROSITE" id="PS00022">
    <property type="entry name" value="EGF_1"/>
    <property type="match status" value="7"/>
</dbReference>
<sequence>MGGEVSRREMGKMYIVFGLLAVSVLPYTSAQNTYDIYPISLSRNSETEISSPNYPSNYGDNLNILWRVQAPKNSGVVATFNDVSLEYYYDNLIVGFGSGPDGPGSGVLARFTGTNFTSEVRSPGDTMWILFTSDVSKTNRGFEARLTAVDLPVCQGDEFQCRSGLCISPAQICDGFNDCLDFSDEDSCPICEPVQLEVCREKLAYNTTLFPHRLALNAQDAERNFTEIVSSISSCHDNLLSLTCNLLYPECTHNGPAQRVCYSDCVAITDACQDPFEQSLNRPWPFECSQLTDDYAGEGMCFAAEGDLLDTSICGTRPAYSLGQSRVVGGINARPGEFPWIGSLRVDEGSDRGTFACGATLISSQWVLTAAHCVQYYLDRVIFGILRLSGESEYEVNAEVADIIIHPDYDGETLDADIALLRLTEPVSFTDYVRPACLASSSNELSDYRRCLVAGWGAISEGGDPSETLQKAVVNLLDQERCNSDVSYNGTLTDNMICAGYERGIIDTCQGDSGGPLTCEGDDGRWHLVGATSFGDGCARPLFPGVYTRISQFQDFITAVVSNAYSPGIYEVDLDNGVPTSIASPNYPMNYDTNDVIVWKISAPVGRSVRLDVVELFLESNYDYLYVGDGLFPQSSTELARMTSYVVSRSVTSLGRHMWMRFVSDYLYTDAGFEVEVNSVDPIDDNPVISVMANMHTNTVQISSPNYPANYPANFYDIWRIVAPTNYTVLALIFDIDLGSEDGTLIEIGYGTSPHWQTILQPVMHSLTADDDIVGFVVSPINSLWIRFQTGNQTSGRGFAMYALAERIADLNECERDPCRNGGTCMDLIDGYQCSCLDGYKGKDCTQDNDECRYENPCYNGGSCNNDFGNFSCECPEGYTGSLCEINIDTSITVIRLEGNETTVISSPGYPSYYDSNLDHTWLIMTPEGHILQVQILDLALETDYDYLDIGYGPGPNEPGSWELQKLTGYNYSSEPATPGHSMWIRFTTDVSRGDIGFSLRVTAILNPGCSSGQIQCSSGLCISESARCDGNNDCLDFSDEEYCPYCEQVQFDICRQNLAYNLTFFPNRNAETADAAAGNFTEIEAAISSCHDHLFPFMCSVYYPECTHNGPTHRLCYSDCLAVTDACKASFEQLLDRPWPVNCSTLNDEQEEDGSCFGPAGDLFDTNICGTRPAYAPDQSRVVGGINARPGEFPWIGSLRIEGLDFGGHLCGSTLINSQWVLTAAHCVYYYVDRVVFGNAHLTDDSDNEVSVEMADIFVHPEYDPYFLLNDIALIRLAEPVTFSDYVRPACLAESSDELKDYRRCLVAGWGATQEGSPLTVSLKKAVVNLLHRDSCNSELSYNGNVTEEMICAGYEQGGIDTCQGDSGGPLTCEGDDGRWHLVGATSFGYGCARPLFPGVYTRISQFQPFITAVVSGAITPGINEITLERAVPVTITSPNYPSDYNIGDNIVWQVSAPVNHSVRLDIVDFATELDFDILFVGDGLTPLSYTELARLTGYGLRSTVTSHGRHMWLKFSSSYELTDVGFMATLNAVDPRDDNPLILVDESTVQQLRSPDIPLDASDSVHEIWRIMAPRDHSVRARFDFFNLTESSSLTVGYGSSPIRFTILVELTGSELPEDITSPTRELWFRFVSDTGDSSRRKRREACSLMGSGFLVNLTAERTEDINECLSNPCENGGTCSDIDGGYQCFCPEGFKGDYCQTDEYECQSNPCQNNATCEDGINTFTCQCPNGFTGLYCETIFDVCFGDPCMNGATCMEVGQGYQCQCASGFTGSRCETDVCIGDPCMNGATCMEEGQGYQCQCASGFTGSRCETEFACGSNPCLNGGSCIQSGSVYACRCATGYTGQNCESVVIDPCQSNPCDGAAMCEVYGGSYRCVCRQGFTWYNCEIDVNECSSLPCQNGGRCINGQGRYTCTCRLGYSGLNCEKVGYCDLDGEWYNDCNDKITIAKTSTGLLLGDYMTNEEILLGSSAPTVVVGYANQNKDFPTFGFLVGRDNGLSTTSWSGQCHFCDGEEVLYTTWTNTRQVNTCFENKRSTRLGQDKWTRYPQDIAPRRDI</sequence>
<feature type="domain" description="CUB" evidence="23">
    <location>
        <begin position="1416"/>
        <end position="1535"/>
    </location>
</feature>
<keyword evidence="11" id="KW-0677">Repeat</keyword>
<feature type="domain" description="EGF-like" evidence="24">
    <location>
        <begin position="1705"/>
        <end position="1741"/>
    </location>
</feature>
<feature type="domain" description="FZ" evidence="25">
    <location>
        <begin position="1042"/>
        <end position="1160"/>
    </location>
</feature>
<dbReference type="Pfam" id="PF00431">
    <property type="entry name" value="CUB"/>
    <property type="match status" value="6"/>
</dbReference>
<dbReference type="GeneID" id="590372"/>
<feature type="domain" description="EGF-like" evidence="24">
    <location>
        <begin position="1855"/>
        <end position="1891"/>
    </location>
</feature>
<dbReference type="SMART" id="SM00042">
    <property type="entry name" value="CUB"/>
    <property type="match status" value="6"/>
</dbReference>
<dbReference type="Gene3D" id="4.10.400.10">
    <property type="entry name" value="Low-density Lipoprotein Receptor"/>
    <property type="match status" value="2"/>
</dbReference>
<feature type="disulfide bond" evidence="19">
    <location>
        <begin position="1919"/>
        <end position="1928"/>
    </location>
</feature>
<dbReference type="GO" id="GO:0005576">
    <property type="term" value="C:extracellular region"/>
    <property type="evidence" value="ECO:0007669"/>
    <property type="project" value="UniProtKB-SubCell"/>
</dbReference>
<dbReference type="InterPro" id="IPR043504">
    <property type="entry name" value="Peptidase_S1_PA_chymotrypsin"/>
</dbReference>
<accession>A0A7M7PN39</accession>
<keyword evidence="10 22" id="KW-0732">Signal</keyword>
<evidence type="ECO:0000256" key="20">
    <source>
        <dbReference type="PROSITE-ProRule" id="PRU00124"/>
    </source>
</evidence>
<dbReference type="InterPro" id="IPR000152">
    <property type="entry name" value="EGF-type_Asp/Asn_hydroxyl_site"/>
</dbReference>
<dbReference type="GO" id="GO:0009374">
    <property type="term" value="F:biotin binding"/>
    <property type="evidence" value="ECO:0007669"/>
    <property type="project" value="InterPro"/>
</dbReference>
<feature type="disulfide bond" evidence="20">
    <location>
        <begin position="1017"/>
        <end position="1035"/>
    </location>
</feature>
<feature type="domain" description="CUB" evidence="23">
    <location>
        <begin position="884"/>
        <end position="1005"/>
    </location>
</feature>
<feature type="disulfide bond" evidence="20">
    <location>
        <begin position="154"/>
        <end position="166"/>
    </location>
</feature>
<dbReference type="InterPro" id="IPR018114">
    <property type="entry name" value="TRYPSIN_HIS"/>
</dbReference>
<feature type="domain" description="CUB" evidence="23">
    <location>
        <begin position="37"/>
        <end position="149"/>
    </location>
</feature>
<dbReference type="SMART" id="SM00020">
    <property type="entry name" value="Tryp_SPc"/>
    <property type="match status" value="2"/>
</dbReference>
<evidence type="ECO:0000256" key="10">
    <source>
        <dbReference type="ARBA" id="ARBA00022729"/>
    </source>
</evidence>
<evidence type="ECO:0000256" key="15">
    <source>
        <dbReference type="ARBA" id="ARBA00022989"/>
    </source>
</evidence>
<feature type="disulfide bond" evidence="18">
    <location>
        <begin position="1934"/>
        <end position="2010"/>
    </location>
</feature>
<feature type="disulfide bond" evidence="20">
    <location>
        <begin position="1010"/>
        <end position="1022"/>
    </location>
</feature>
<evidence type="ECO:0000256" key="16">
    <source>
        <dbReference type="ARBA" id="ARBA00023157"/>
    </source>
</evidence>
<dbReference type="PROSITE" id="PS00135">
    <property type="entry name" value="TRYPSIN_SER"/>
    <property type="match status" value="2"/>
</dbReference>
<dbReference type="FunFam" id="2.60.120.290:FF:000156">
    <property type="entry name" value="Kinesin-like protein"/>
    <property type="match status" value="1"/>
</dbReference>
<organism evidence="27 28">
    <name type="scientific">Strongylocentrotus purpuratus</name>
    <name type="common">Purple sea urchin</name>
    <dbReference type="NCBI Taxonomy" id="7668"/>
    <lineage>
        <taxon>Eukaryota</taxon>
        <taxon>Metazoa</taxon>
        <taxon>Echinodermata</taxon>
        <taxon>Eleutherozoa</taxon>
        <taxon>Echinozoa</taxon>
        <taxon>Echinoidea</taxon>
        <taxon>Euechinoidea</taxon>
        <taxon>Echinacea</taxon>
        <taxon>Camarodonta</taxon>
        <taxon>Echinidea</taxon>
        <taxon>Strongylocentrotidae</taxon>
        <taxon>Strongylocentrotus</taxon>
    </lineage>
</organism>
<feature type="signal peptide" evidence="22">
    <location>
        <begin position="1"/>
        <end position="30"/>
    </location>
</feature>
<dbReference type="FunFam" id="2.10.25.10:FF:000472">
    <property type="entry name" value="Uncharacterized protein, isoform A"/>
    <property type="match status" value="1"/>
</dbReference>
<dbReference type="InterPro" id="IPR009030">
    <property type="entry name" value="Growth_fac_rcpt_cys_sf"/>
</dbReference>